<dbReference type="PANTHER" id="PTHR22536">
    <property type="entry name" value="LUNG CANCER METASTASIS-RELATED LCMR1 PROTEIN"/>
    <property type="match status" value="1"/>
</dbReference>
<keyword evidence="6" id="KW-0472">Membrane</keyword>
<dbReference type="GO" id="GO:0016592">
    <property type="term" value="C:mediator complex"/>
    <property type="evidence" value="ECO:0007669"/>
    <property type="project" value="InterPro"/>
</dbReference>
<keyword evidence="2" id="KW-0805">Transcription regulation</keyword>
<dbReference type="InterPro" id="IPR019403">
    <property type="entry name" value="Mediator_Med19_met"/>
</dbReference>
<feature type="region of interest" description="Disordered" evidence="5">
    <location>
        <begin position="316"/>
        <end position="432"/>
    </location>
</feature>
<dbReference type="EMBL" id="CP097509">
    <property type="protein sequence ID" value="URE18952.1"/>
    <property type="molecule type" value="Genomic_DNA"/>
</dbReference>
<keyword evidence="4" id="KW-0539">Nucleus</keyword>
<feature type="transmembrane region" description="Helical" evidence="6">
    <location>
        <begin position="174"/>
        <end position="192"/>
    </location>
</feature>
<dbReference type="OrthoDB" id="1920814at2759"/>
<keyword evidence="8" id="KW-1185">Reference proteome</keyword>
<sequence length="432" mass="49742">MFERPREAKTKRVSGVRSEERGVIQAALAGFALARITQRISGIASASIGAAARRALLHRLRGRRSRSDTVARFAGPLLRRSVSFRSRERKRRPLDKGKRRPRELIFRILWSRIVLLNPSLFALIHLLSPFPPRFPPLLLRHPTSSILLPRRRRRHCRRSPFPVRLGWPGVEQRSTLLLVPLLAYPCFLFVVIRKRVGSSSRIKINQITITQGNMDNRETMSPLWPRELTGAVDLIKHYKLSALHDFFCKRTLPSSISDTHYLRNVVGETEIRKGEGMELGQLFQSAPYLRETTAQIQQFDLEILGEAFQLRDTAPIELPSSKKGMPTISGKSNGDSKDKERKHRKHKDKDREKDKEHKKHKHRHKDRTKDKVKEKKKDKSGRHESGGDHSKKHHEKKRKHDGNEDSVDNHKHKKSKHKSLKIEEVGGSKVAS</sequence>
<reference evidence="7" key="1">
    <citation type="submission" date="2022-05" db="EMBL/GenBank/DDBJ databases">
        <title>The Musa troglodytarum L. genome provides insights into the mechanism of non-climacteric behaviour and enrichment of carotenoids.</title>
        <authorList>
            <person name="Wang J."/>
        </authorList>
    </citation>
    <scope>NUCLEOTIDE SEQUENCE</scope>
    <source>
        <tissue evidence="7">Leaf</tissue>
    </source>
</reference>
<evidence type="ECO:0000256" key="2">
    <source>
        <dbReference type="ARBA" id="ARBA00023015"/>
    </source>
</evidence>
<evidence type="ECO:0000313" key="8">
    <source>
        <dbReference type="Proteomes" id="UP001055439"/>
    </source>
</evidence>
<name>A0A9E7GX07_9LILI</name>
<evidence type="ECO:0000313" key="7">
    <source>
        <dbReference type="EMBL" id="URE18948.1"/>
    </source>
</evidence>
<feature type="compositionally biased region" description="Basic residues" evidence="5">
    <location>
        <begin position="390"/>
        <end position="400"/>
    </location>
</feature>
<gene>
    <name evidence="7" type="ORF">MUK42_10741</name>
</gene>
<protein>
    <submittedName>
        <fullName evidence="7">Mediator of RNA polymerase II transcription subunit</fullName>
    </submittedName>
</protein>
<organism evidence="7 8">
    <name type="scientific">Musa troglodytarum</name>
    <name type="common">fe'i banana</name>
    <dbReference type="NCBI Taxonomy" id="320322"/>
    <lineage>
        <taxon>Eukaryota</taxon>
        <taxon>Viridiplantae</taxon>
        <taxon>Streptophyta</taxon>
        <taxon>Embryophyta</taxon>
        <taxon>Tracheophyta</taxon>
        <taxon>Spermatophyta</taxon>
        <taxon>Magnoliopsida</taxon>
        <taxon>Liliopsida</taxon>
        <taxon>Zingiberales</taxon>
        <taxon>Musaceae</taxon>
        <taxon>Musa</taxon>
    </lineage>
</organism>
<evidence type="ECO:0000256" key="3">
    <source>
        <dbReference type="ARBA" id="ARBA00023163"/>
    </source>
</evidence>
<feature type="compositionally biased region" description="Basic and acidic residues" evidence="5">
    <location>
        <begin position="367"/>
        <end position="389"/>
    </location>
</feature>
<dbReference type="GO" id="GO:0003712">
    <property type="term" value="F:transcription coregulator activity"/>
    <property type="evidence" value="ECO:0007669"/>
    <property type="project" value="InterPro"/>
</dbReference>
<dbReference type="PANTHER" id="PTHR22536:SF1">
    <property type="entry name" value="MEDIATOR OF RNA POLYMERASE II TRANSCRIPTION SUBUNIT 19"/>
    <property type="match status" value="1"/>
</dbReference>
<feature type="transmembrane region" description="Helical" evidence="6">
    <location>
        <begin position="104"/>
        <end position="127"/>
    </location>
</feature>
<keyword evidence="6" id="KW-1133">Transmembrane helix</keyword>
<keyword evidence="6" id="KW-0812">Transmembrane</keyword>
<evidence type="ECO:0000256" key="4">
    <source>
        <dbReference type="ARBA" id="ARBA00023242"/>
    </source>
</evidence>
<feature type="compositionally biased region" description="Basic residues" evidence="5">
    <location>
        <begin position="410"/>
        <end position="419"/>
    </location>
</feature>
<evidence type="ECO:0000256" key="6">
    <source>
        <dbReference type="SAM" id="Phobius"/>
    </source>
</evidence>
<comment type="subcellular location">
    <subcellularLocation>
        <location evidence="1">Nucleus</location>
    </subcellularLocation>
</comment>
<feature type="compositionally biased region" description="Basic residues" evidence="5">
    <location>
        <begin position="356"/>
        <end position="366"/>
    </location>
</feature>
<evidence type="ECO:0000256" key="1">
    <source>
        <dbReference type="ARBA" id="ARBA00004123"/>
    </source>
</evidence>
<evidence type="ECO:0000256" key="5">
    <source>
        <dbReference type="SAM" id="MobiDB-lite"/>
    </source>
</evidence>
<dbReference type="EMBL" id="CP097509">
    <property type="protein sequence ID" value="URE18951.1"/>
    <property type="molecule type" value="Genomic_DNA"/>
</dbReference>
<dbReference type="AlphaFoldDB" id="A0A9E7GX07"/>
<proteinExistence type="predicted"/>
<dbReference type="EMBL" id="CP097509">
    <property type="protein sequence ID" value="URE18948.1"/>
    <property type="molecule type" value="Genomic_DNA"/>
</dbReference>
<keyword evidence="3" id="KW-0804">Transcription</keyword>
<dbReference type="Proteomes" id="UP001055439">
    <property type="component" value="Chromosome 7"/>
</dbReference>
<accession>A0A9E7GX07</accession>
<dbReference type="GO" id="GO:0045944">
    <property type="term" value="P:positive regulation of transcription by RNA polymerase II"/>
    <property type="evidence" value="ECO:0007669"/>
    <property type="project" value="TreeGrafter"/>
</dbReference>